<dbReference type="KEGG" id="bvz:BRAD3257_2160"/>
<evidence type="ECO:0000313" key="1">
    <source>
        <dbReference type="EMBL" id="SPP93241.1"/>
    </source>
</evidence>
<organism evidence="1 2">
    <name type="scientific">Bradyrhizobium vignae</name>
    <dbReference type="NCBI Taxonomy" id="1549949"/>
    <lineage>
        <taxon>Bacteria</taxon>
        <taxon>Pseudomonadati</taxon>
        <taxon>Pseudomonadota</taxon>
        <taxon>Alphaproteobacteria</taxon>
        <taxon>Hyphomicrobiales</taxon>
        <taxon>Nitrobacteraceae</taxon>
        <taxon>Bradyrhizobium</taxon>
    </lineage>
</organism>
<dbReference type="AlphaFoldDB" id="A0A2U3PVP9"/>
<dbReference type="Proteomes" id="UP000246085">
    <property type="component" value="Chromosome BRAD3257"/>
</dbReference>
<gene>
    <name evidence="1" type="ORF">BRAD3257_2160</name>
</gene>
<name>A0A2U3PVP9_9BRAD</name>
<evidence type="ECO:0000313" key="2">
    <source>
        <dbReference type="Proteomes" id="UP000246085"/>
    </source>
</evidence>
<accession>A0A2U3PVP9</accession>
<dbReference type="EMBL" id="LS398110">
    <property type="protein sequence ID" value="SPP93241.1"/>
    <property type="molecule type" value="Genomic_DNA"/>
</dbReference>
<proteinExistence type="predicted"/>
<protein>
    <submittedName>
        <fullName evidence="1">Uncharacterized protein</fullName>
    </submittedName>
</protein>
<reference evidence="1 2" key="1">
    <citation type="submission" date="2018-03" db="EMBL/GenBank/DDBJ databases">
        <authorList>
            <person name="Gully D."/>
        </authorList>
    </citation>
    <scope>NUCLEOTIDE SEQUENCE [LARGE SCALE GENOMIC DNA]</scope>
    <source>
        <strain evidence="1">ORS3257</strain>
    </source>
</reference>
<sequence>MQCGFGLPYPLHQQLSGGAGRQLFSGFPESFSFIREPLIERDGLLNAVTHTTSPRTTAPADTNA</sequence>